<organism evidence="1">
    <name type="scientific">marine sediment metagenome</name>
    <dbReference type="NCBI Taxonomy" id="412755"/>
    <lineage>
        <taxon>unclassified sequences</taxon>
        <taxon>metagenomes</taxon>
        <taxon>ecological metagenomes</taxon>
    </lineage>
</organism>
<reference evidence="1" key="1">
    <citation type="journal article" date="2015" name="Nature">
        <title>Complex archaea that bridge the gap between prokaryotes and eukaryotes.</title>
        <authorList>
            <person name="Spang A."/>
            <person name="Saw J.H."/>
            <person name="Jorgensen S.L."/>
            <person name="Zaremba-Niedzwiedzka K."/>
            <person name="Martijn J."/>
            <person name="Lind A.E."/>
            <person name="van Eijk R."/>
            <person name="Schleper C."/>
            <person name="Guy L."/>
            <person name="Ettema T.J."/>
        </authorList>
    </citation>
    <scope>NUCLEOTIDE SEQUENCE</scope>
</reference>
<name>A0A0F9F0F2_9ZZZZ</name>
<comment type="caution">
    <text evidence="1">The sequence shown here is derived from an EMBL/GenBank/DDBJ whole genome shotgun (WGS) entry which is preliminary data.</text>
</comment>
<accession>A0A0F9F0F2</accession>
<evidence type="ECO:0000313" key="1">
    <source>
        <dbReference type="EMBL" id="KKL79853.1"/>
    </source>
</evidence>
<dbReference type="AlphaFoldDB" id="A0A0F9F0F2"/>
<sequence length="127" mass="14541">MLALTAIMSKGFQMSEEEKYIEEICIHLSESTDAKEIATALEAFQCILYYLNWMQHKRGMGINLEPVEEVFREVYISVKNEDFHHVMDVARDFGRLKGQLINILRGKNENQRGRTADATGTQEGQGN</sequence>
<gene>
    <name evidence="1" type="ORF">LCGC14_2010660</name>
</gene>
<proteinExistence type="predicted"/>
<dbReference type="EMBL" id="LAZR01023045">
    <property type="protein sequence ID" value="KKL79853.1"/>
    <property type="molecule type" value="Genomic_DNA"/>
</dbReference>
<protein>
    <submittedName>
        <fullName evidence="1">Uncharacterized protein</fullName>
    </submittedName>
</protein>